<feature type="chain" id="PRO_5039168186" evidence="2">
    <location>
        <begin position="21"/>
        <end position="419"/>
    </location>
</feature>
<dbReference type="Gene3D" id="2.60.40.4170">
    <property type="match status" value="1"/>
</dbReference>
<dbReference type="EMBL" id="WMEY01000009">
    <property type="protein sequence ID" value="MYL65689.1"/>
    <property type="molecule type" value="Genomic_DNA"/>
</dbReference>
<proteinExistence type="predicted"/>
<dbReference type="Pfam" id="PF16781">
    <property type="entry name" value="DUF5068"/>
    <property type="match status" value="1"/>
</dbReference>
<sequence length="419" mass="46813">MKIRSIFLTGVITMLLLSVACGGNEEQASTNSSEDPKEEENQSKNDQAEETKNDQEPAEESTPATASGEIMNPNIAEESQGDVEEVYTSENNLDYVHDMEGFKVSIDQYQIVKVTDMNEDMYIQFDDQTDGYVVTAKVTIDNTRDEPIYYPSYIRIQGVNEGDFLSSEKTFVRDQYPKSKVEDEPSKFGAGEKVSGLVTFTLTNDQYDVMTDVKPKFVIEGGASDNDQFKDSFKGNATFDLIYGEEQKAQVESEAGLYPDQLTTGNMADKEMIFEKSGIDETKQLGDVEITLNGVQYADIKPTAGNEERFSNFGDVGIVAVTVKFTLNNQSDSPINTSLLSSHLLIDEDRGSVLSQLMVEPREPKEIKAGETGEKYHVFMFRKDDFDSMKKFDLEFGPFVGEDGKDLYKGKTVTFSLPR</sequence>
<dbReference type="AlphaFoldDB" id="A0A845F4G5"/>
<feature type="compositionally biased region" description="Basic and acidic residues" evidence="1">
    <location>
        <begin position="39"/>
        <end position="55"/>
    </location>
</feature>
<feature type="region of interest" description="Disordered" evidence="1">
    <location>
        <begin position="24"/>
        <end position="81"/>
    </location>
</feature>
<dbReference type="InterPro" id="IPR031888">
    <property type="entry name" value="DUF5068"/>
</dbReference>
<organism evidence="3 4">
    <name type="scientific">Guptibacillus hwajinpoensis</name>
    <dbReference type="NCBI Taxonomy" id="208199"/>
    <lineage>
        <taxon>Bacteria</taxon>
        <taxon>Bacillati</taxon>
        <taxon>Bacillota</taxon>
        <taxon>Bacilli</taxon>
        <taxon>Bacillales</taxon>
        <taxon>Guptibacillaceae</taxon>
        <taxon>Guptibacillus</taxon>
    </lineage>
</organism>
<evidence type="ECO:0000313" key="3">
    <source>
        <dbReference type="EMBL" id="MYL65689.1"/>
    </source>
</evidence>
<name>A0A845F4G5_9BACL</name>
<gene>
    <name evidence="3" type="ORF">GLW07_20215</name>
</gene>
<dbReference type="RefSeq" id="WP_160921267.1">
    <property type="nucleotide sequence ID" value="NZ_WMEY01000009.1"/>
</dbReference>
<dbReference type="PROSITE" id="PS51257">
    <property type="entry name" value="PROKAR_LIPOPROTEIN"/>
    <property type="match status" value="1"/>
</dbReference>
<dbReference type="Proteomes" id="UP000447833">
    <property type="component" value="Unassembled WGS sequence"/>
</dbReference>
<reference evidence="3 4" key="1">
    <citation type="submission" date="2019-11" db="EMBL/GenBank/DDBJ databases">
        <title>Genome sequences of 17 halophilic strains isolated from different environments.</title>
        <authorList>
            <person name="Furrow R.E."/>
        </authorList>
    </citation>
    <scope>NUCLEOTIDE SEQUENCE [LARGE SCALE GENOMIC DNA]</scope>
    <source>
        <strain evidence="3 4">22506_14_FS</strain>
    </source>
</reference>
<feature type="signal peptide" evidence="2">
    <location>
        <begin position="1"/>
        <end position="20"/>
    </location>
</feature>
<comment type="caution">
    <text evidence="3">The sequence shown here is derived from an EMBL/GenBank/DDBJ whole genome shotgun (WGS) entry which is preliminary data.</text>
</comment>
<evidence type="ECO:0000256" key="2">
    <source>
        <dbReference type="SAM" id="SignalP"/>
    </source>
</evidence>
<keyword evidence="2" id="KW-0732">Signal</keyword>
<evidence type="ECO:0000256" key="1">
    <source>
        <dbReference type="SAM" id="MobiDB-lite"/>
    </source>
</evidence>
<protein>
    <submittedName>
        <fullName evidence="3">DUF5068 domain-containing protein</fullName>
    </submittedName>
</protein>
<accession>A0A845F4G5</accession>
<evidence type="ECO:0000313" key="4">
    <source>
        <dbReference type="Proteomes" id="UP000447833"/>
    </source>
</evidence>